<accession>A0ABU5IS08</accession>
<dbReference type="RefSeq" id="WP_322468756.1">
    <property type="nucleotide sequence ID" value="NZ_JAXOJX010000135.1"/>
</dbReference>
<evidence type="ECO:0000259" key="3">
    <source>
        <dbReference type="Pfam" id="PF04389"/>
    </source>
</evidence>
<dbReference type="InterPro" id="IPR046450">
    <property type="entry name" value="PA_dom_sf"/>
</dbReference>
<feature type="signal peptide" evidence="1">
    <location>
        <begin position="1"/>
        <end position="24"/>
    </location>
</feature>
<dbReference type="PANTHER" id="PTHR12147">
    <property type="entry name" value="METALLOPEPTIDASE M28 FAMILY MEMBER"/>
    <property type="match status" value="1"/>
</dbReference>
<name>A0ABU5IS08_9BURK</name>
<dbReference type="Pfam" id="PF02225">
    <property type="entry name" value="PA"/>
    <property type="match status" value="1"/>
</dbReference>
<dbReference type="InterPro" id="IPR007484">
    <property type="entry name" value="Peptidase_M28"/>
</dbReference>
<evidence type="ECO:0000256" key="1">
    <source>
        <dbReference type="SAM" id="SignalP"/>
    </source>
</evidence>
<evidence type="ECO:0000313" key="4">
    <source>
        <dbReference type="EMBL" id="MDZ5461655.1"/>
    </source>
</evidence>
<feature type="chain" id="PRO_5046866129" evidence="1">
    <location>
        <begin position="25"/>
        <end position="557"/>
    </location>
</feature>
<protein>
    <submittedName>
        <fullName evidence="4">M28 family peptidase</fullName>
    </submittedName>
</protein>
<comment type="caution">
    <text evidence="4">The sequence shown here is derived from an EMBL/GenBank/DDBJ whole genome shotgun (WGS) entry which is preliminary data.</text>
</comment>
<gene>
    <name evidence="4" type="ORF">SM757_34285</name>
</gene>
<dbReference type="SUPFAM" id="SSF52025">
    <property type="entry name" value="PA domain"/>
    <property type="match status" value="1"/>
</dbReference>
<feature type="domain" description="Peptidase M28" evidence="3">
    <location>
        <begin position="302"/>
        <end position="508"/>
    </location>
</feature>
<dbReference type="SUPFAM" id="SSF53187">
    <property type="entry name" value="Zn-dependent exopeptidases"/>
    <property type="match status" value="1"/>
</dbReference>
<proteinExistence type="predicted"/>
<dbReference type="EMBL" id="JAXOJX010000135">
    <property type="protein sequence ID" value="MDZ5461655.1"/>
    <property type="molecule type" value="Genomic_DNA"/>
</dbReference>
<evidence type="ECO:0000259" key="2">
    <source>
        <dbReference type="Pfam" id="PF02225"/>
    </source>
</evidence>
<dbReference type="Gene3D" id="3.50.30.30">
    <property type="match status" value="1"/>
</dbReference>
<keyword evidence="5" id="KW-1185">Reference proteome</keyword>
<dbReference type="InterPro" id="IPR003137">
    <property type="entry name" value="PA_domain"/>
</dbReference>
<keyword evidence="1" id="KW-0732">Signal</keyword>
<feature type="domain" description="PA" evidence="2">
    <location>
        <begin position="194"/>
        <end position="279"/>
    </location>
</feature>
<dbReference type="PANTHER" id="PTHR12147:SF26">
    <property type="entry name" value="PEPTIDASE M28 DOMAIN-CONTAINING PROTEIN"/>
    <property type="match status" value="1"/>
</dbReference>
<sequence>MSSRNYKEAATLSRFPAWWSVALAAGLLTACGGGSDVTPTDTAAAATATEQAAAVASTAATAADDAVFDASPEAALPSKCTSASRVNDTIPKLMECVTYSEVRKHQKALQDIADANGGTRASGTEGFNASARYAVKVFREAGYDVRRQYFQFRTFEELSPTLLKVTAPTMRDVTNSVLAYSASGDVTAAVTALPFQPADDTPGCEAADFAGFPAGHIALVGRGNCTFAEKAANAQAAGAVGVVIANNVDDGEPLNGTLGADFRGTIPVTSVTQAEGNLLAAVSGLQMRLKTDTRMEDVATSNVIAESKKGDPAQVVMVGAHLDSVAEGPGINDNGSGAAAILETAKQMAKVHTRNRVRFALWGAEEAGLVGSTYYVGTLQPWQQRRIALYLNFDMIASPNPGFFIYDGDNSDNAGAGAGPAGSDEIEKAFEGFYARRGIAFKGTDFDGRSDYGPFIEAGIPSGGLFTGAEGIKTPDEAALWGGQAGVAYDPCYHQACDTFTNNNAFAFNVNLHSVAAVTLRFAKDATPPGAGRTEANALGARASSAVLMRKGDKFIR</sequence>
<organism evidence="4 5">
    <name type="scientific">Azohydromonas lata</name>
    <dbReference type="NCBI Taxonomy" id="45677"/>
    <lineage>
        <taxon>Bacteria</taxon>
        <taxon>Pseudomonadati</taxon>
        <taxon>Pseudomonadota</taxon>
        <taxon>Betaproteobacteria</taxon>
        <taxon>Burkholderiales</taxon>
        <taxon>Sphaerotilaceae</taxon>
        <taxon>Azohydromonas</taxon>
    </lineage>
</organism>
<dbReference type="PROSITE" id="PS51257">
    <property type="entry name" value="PROKAR_LIPOPROTEIN"/>
    <property type="match status" value="1"/>
</dbReference>
<dbReference type="Proteomes" id="UP001293718">
    <property type="component" value="Unassembled WGS sequence"/>
</dbReference>
<dbReference type="InterPro" id="IPR045175">
    <property type="entry name" value="M28_fam"/>
</dbReference>
<reference evidence="4 5" key="1">
    <citation type="submission" date="2023-11" db="EMBL/GenBank/DDBJ databases">
        <title>Draft genome of Azohydromonas lata strain H1 (DSM1123), a polyhydroxyalkanoate producer.</title>
        <authorList>
            <person name="Traversa D."/>
            <person name="D'Addabbo P."/>
            <person name="Pazzani C."/>
            <person name="Manzari C."/>
            <person name="Chiara M."/>
            <person name="Scrascia M."/>
        </authorList>
    </citation>
    <scope>NUCLEOTIDE SEQUENCE [LARGE SCALE GENOMIC DNA]</scope>
    <source>
        <strain evidence="4 5">H1</strain>
    </source>
</reference>
<dbReference type="Pfam" id="PF04389">
    <property type="entry name" value="Peptidase_M28"/>
    <property type="match status" value="1"/>
</dbReference>
<evidence type="ECO:0000313" key="5">
    <source>
        <dbReference type="Proteomes" id="UP001293718"/>
    </source>
</evidence>
<dbReference type="Gene3D" id="3.40.630.10">
    <property type="entry name" value="Zn peptidases"/>
    <property type="match status" value="1"/>
</dbReference>